<protein>
    <submittedName>
        <fullName evidence="1">Gamma-glutamyltransferase family protein</fullName>
    </submittedName>
</protein>
<dbReference type="InterPro" id="IPR029055">
    <property type="entry name" value="Ntn_hydrolases_N"/>
</dbReference>
<gene>
    <name evidence="1" type="ORF">FXN63_19575</name>
</gene>
<dbReference type="PRINTS" id="PR01210">
    <property type="entry name" value="GGTRANSPTASE"/>
</dbReference>
<dbReference type="EMBL" id="CP043046">
    <property type="protein sequence ID" value="QEI07790.1"/>
    <property type="molecule type" value="Genomic_DNA"/>
</dbReference>
<name>A0A5C0B3J2_9BURK</name>
<dbReference type="GO" id="GO:0016740">
    <property type="term" value="F:transferase activity"/>
    <property type="evidence" value="ECO:0007669"/>
    <property type="project" value="UniProtKB-KW"/>
</dbReference>
<dbReference type="AlphaFoldDB" id="A0A5C0B3J2"/>
<evidence type="ECO:0000313" key="1">
    <source>
        <dbReference type="EMBL" id="QEI07790.1"/>
    </source>
</evidence>
<keyword evidence="1" id="KW-0808">Transferase</keyword>
<keyword evidence="2" id="KW-1185">Reference proteome</keyword>
<dbReference type="OrthoDB" id="5297205at2"/>
<dbReference type="InterPro" id="IPR052896">
    <property type="entry name" value="GGT-like_enzyme"/>
</dbReference>
<dbReference type="PANTHER" id="PTHR43881:SF1">
    <property type="entry name" value="GAMMA-GLUTAMYLTRANSPEPTIDASE (AFU_ORTHOLOGUE AFUA_4G13580)"/>
    <property type="match status" value="1"/>
</dbReference>
<dbReference type="Pfam" id="PF01019">
    <property type="entry name" value="G_glu_transpept"/>
    <property type="match status" value="1"/>
</dbReference>
<dbReference type="KEGG" id="pacr:FXN63_19575"/>
<dbReference type="Gene3D" id="1.10.246.130">
    <property type="match status" value="1"/>
</dbReference>
<dbReference type="Proteomes" id="UP000325161">
    <property type="component" value="Chromosome"/>
</dbReference>
<accession>A0A5C0B3J2</accession>
<dbReference type="RefSeq" id="WP_148816837.1">
    <property type="nucleotide sequence ID" value="NZ_CP043046.1"/>
</dbReference>
<dbReference type="Gene3D" id="3.60.20.40">
    <property type="match status" value="1"/>
</dbReference>
<evidence type="ECO:0000313" key="2">
    <source>
        <dbReference type="Proteomes" id="UP000325161"/>
    </source>
</evidence>
<organism evidence="1 2">
    <name type="scientific">Pigmentiphaga aceris</name>
    <dbReference type="NCBI Taxonomy" id="1940612"/>
    <lineage>
        <taxon>Bacteria</taxon>
        <taxon>Pseudomonadati</taxon>
        <taxon>Pseudomonadota</taxon>
        <taxon>Betaproteobacteria</taxon>
        <taxon>Burkholderiales</taxon>
        <taxon>Alcaligenaceae</taxon>
        <taxon>Pigmentiphaga</taxon>
    </lineage>
</organism>
<dbReference type="InterPro" id="IPR043137">
    <property type="entry name" value="GGT_ssub_C"/>
</dbReference>
<dbReference type="InterPro" id="IPR043138">
    <property type="entry name" value="GGT_lsub"/>
</dbReference>
<reference evidence="1 2" key="1">
    <citation type="submission" date="2019-08" db="EMBL/GenBank/DDBJ databases">
        <title>Amphibian skin-associated Pigmentiphaga: genome sequence and occurrence across geography and hosts.</title>
        <authorList>
            <person name="Bletz M.C."/>
            <person name="Bunk B."/>
            <person name="Sproeer C."/>
            <person name="Biwer P."/>
            <person name="Reiter S."/>
            <person name="Rabemananjara F.C.E."/>
            <person name="Schulz S."/>
            <person name="Overmann J."/>
            <person name="Vences M."/>
        </authorList>
    </citation>
    <scope>NUCLEOTIDE SEQUENCE [LARGE SCALE GENOMIC DNA]</scope>
    <source>
        <strain evidence="1 2">Mada1488</strain>
    </source>
</reference>
<dbReference type="SUPFAM" id="SSF56235">
    <property type="entry name" value="N-terminal nucleophile aminohydrolases (Ntn hydrolases)"/>
    <property type="match status" value="1"/>
</dbReference>
<dbReference type="PANTHER" id="PTHR43881">
    <property type="entry name" value="GAMMA-GLUTAMYLTRANSPEPTIDASE (AFU_ORTHOLOGUE AFUA_4G13580)"/>
    <property type="match status" value="1"/>
</dbReference>
<proteinExistence type="predicted"/>
<sequence length="535" mass="56839">MSLSHANAWDFPYTSQRMPVLAENMVCTSQPLATNAALRILAKGGNAIDAALAAATTLTVTEPCMNGIGGDLFAIVWDGTQLHGLNASGRAPAAWTPEHFAKYDAMPKRGWDSVTVPGVVSGWRALSDKFGTLPFAELFDSAIHYARNGYLVAPIAQRQWAGQVEELSVQPGFIDGFAPGGKAPEAGTRFISPGQADTLTAIAQTGGEDFYHGKIAKAIADHARATGGLMTEADLAAHFNTWETPISTAYGDIELHEIGPSGQGIGALIALGILEQSGIGKLPLDSTEYFHAQIEAMKLSFADIYRYVADPDHMQGVSAAELLDPAYLAERAKLLDPNKANFPGPGKIHHGGTTYLTVADSKGMMVSLIQSNFKGFGSGVVIPNTGIAMQNRGWGFNLMPGHPNQVGPNKRPFHTIIPGFLTRGGKPLMSFGVMGGSLQAQGHLQVAIRIGDHGQNPQAAIDAPRWRIDDDNVTVAVEWNFPPQAIAGLRALGHKVVIAKRHSDEFGGSQAILRVAEGEYLGGSDHRKDGHAAGY</sequence>